<accession>A0A562ZXJ9</accession>
<feature type="transmembrane region" description="Helical" evidence="1">
    <location>
        <begin position="180"/>
        <end position="202"/>
    </location>
</feature>
<name>A0A562ZXJ9_9BURK</name>
<dbReference type="SUPFAM" id="SSF55073">
    <property type="entry name" value="Nucleotide cyclase"/>
    <property type="match status" value="1"/>
</dbReference>
<keyword evidence="1" id="KW-0812">Transmembrane</keyword>
<feature type="domain" description="GGDEF" evidence="2">
    <location>
        <begin position="247"/>
        <end position="390"/>
    </location>
</feature>
<organism evidence="3 4">
    <name type="scientific">Caenimonas sedimenti</name>
    <dbReference type="NCBI Taxonomy" id="2596921"/>
    <lineage>
        <taxon>Bacteria</taxon>
        <taxon>Pseudomonadati</taxon>
        <taxon>Pseudomonadota</taxon>
        <taxon>Betaproteobacteria</taxon>
        <taxon>Burkholderiales</taxon>
        <taxon>Comamonadaceae</taxon>
        <taxon>Caenimonas</taxon>
    </lineage>
</organism>
<dbReference type="Proteomes" id="UP000318199">
    <property type="component" value="Unassembled WGS sequence"/>
</dbReference>
<dbReference type="InterPro" id="IPR000160">
    <property type="entry name" value="GGDEF_dom"/>
</dbReference>
<evidence type="ECO:0000313" key="4">
    <source>
        <dbReference type="Proteomes" id="UP000318199"/>
    </source>
</evidence>
<keyword evidence="1" id="KW-1133">Transmembrane helix</keyword>
<proteinExistence type="predicted"/>
<dbReference type="PROSITE" id="PS50887">
    <property type="entry name" value="GGDEF"/>
    <property type="match status" value="1"/>
</dbReference>
<keyword evidence="1" id="KW-0472">Membrane</keyword>
<protein>
    <submittedName>
        <fullName evidence="3">GGDEF domain-containing protein</fullName>
    </submittedName>
</protein>
<dbReference type="InterPro" id="IPR043128">
    <property type="entry name" value="Rev_trsase/Diguanyl_cyclase"/>
</dbReference>
<comment type="caution">
    <text evidence="3">The sequence shown here is derived from an EMBL/GenBank/DDBJ whole genome shotgun (WGS) entry which is preliminary data.</text>
</comment>
<feature type="transmembrane region" description="Helical" evidence="1">
    <location>
        <begin position="150"/>
        <end position="174"/>
    </location>
</feature>
<dbReference type="Gene3D" id="3.30.70.270">
    <property type="match status" value="1"/>
</dbReference>
<keyword evidence="4" id="KW-1185">Reference proteome</keyword>
<dbReference type="AlphaFoldDB" id="A0A562ZXJ9"/>
<feature type="transmembrane region" description="Helical" evidence="1">
    <location>
        <begin position="34"/>
        <end position="55"/>
    </location>
</feature>
<dbReference type="EMBL" id="VOBQ01000001">
    <property type="protein sequence ID" value="TWO73342.1"/>
    <property type="molecule type" value="Genomic_DNA"/>
</dbReference>
<evidence type="ECO:0000259" key="2">
    <source>
        <dbReference type="PROSITE" id="PS50887"/>
    </source>
</evidence>
<evidence type="ECO:0000313" key="3">
    <source>
        <dbReference type="EMBL" id="TWO73342.1"/>
    </source>
</evidence>
<reference evidence="3 4" key="1">
    <citation type="submission" date="2019-07" db="EMBL/GenBank/DDBJ databases">
        <title>Caenimonas sedimenti sp. nov., isolated from activated sludge.</title>
        <authorList>
            <person name="Xu J."/>
        </authorList>
    </citation>
    <scope>NUCLEOTIDE SEQUENCE [LARGE SCALE GENOMIC DNA]</scope>
    <source>
        <strain evidence="3 4">HX-9-20</strain>
    </source>
</reference>
<feature type="transmembrane region" description="Helical" evidence="1">
    <location>
        <begin position="123"/>
        <end position="143"/>
    </location>
</feature>
<dbReference type="SMART" id="SM00267">
    <property type="entry name" value="GGDEF"/>
    <property type="match status" value="1"/>
</dbReference>
<feature type="transmembrane region" description="Helical" evidence="1">
    <location>
        <begin position="6"/>
        <end position="27"/>
    </location>
</feature>
<feature type="transmembrane region" description="Helical" evidence="1">
    <location>
        <begin position="99"/>
        <end position="117"/>
    </location>
</feature>
<sequence length="401" mass="42204">MDSLAAAFWGGFFTVAAFMLAAAIGAAARGFWRVAAVGATYSLVPSLFVCSYIGLIPIDDPETQARFLAHLTVLGSVGLTSQLLLVLRGYRKPTTDQRLWLLLLLLGGAILVASWTLPPIWGLWLASAYGFSHGLTLIALALLKARRGNGVAWISVAGVTLALVSLSSLVWIVTHGGVSVAVHGLAATSSMGYVAIMGWAMWMRYAHALELKQVLAQGPSYDPVTRLPSHAHAGKLVGSFLRSGSTQPLGVIAVSLANVAALENLHGRAAYNHALFVSAGRLRRSAPMGAQLGRLGDDGFLVLMRTKDAQLLKHVGAKVLRALAQPIHVGADLDGDDVQAVPTEWTADVGIGITLRRDSDTAGSAVATARAMSRAAFASAGRIAYSESREAPVQEVEVVGR</sequence>
<evidence type="ECO:0000256" key="1">
    <source>
        <dbReference type="SAM" id="Phobius"/>
    </source>
</evidence>
<dbReference type="OrthoDB" id="8884238at2"/>
<dbReference type="RefSeq" id="WP_145889834.1">
    <property type="nucleotide sequence ID" value="NZ_VOBQ01000001.1"/>
</dbReference>
<feature type="transmembrane region" description="Helical" evidence="1">
    <location>
        <begin position="67"/>
        <end position="87"/>
    </location>
</feature>
<dbReference type="Pfam" id="PF00990">
    <property type="entry name" value="GGDEF"/>
    <property type="match status" value="1"/>
</dbReference>
<gene>
    <name evidence="3" type="ORF">FN976_00405</name>
</gene>
<dbReference type="InterPro" id="IPR029787">
    <property type="entry name" value="Nucleotide_cyclase"/>
</dbReference>